<accession>A0AAV5MHF7</accession>
<keyword evidence="2" id="KW-1185">Reference proteome</keyword>
<dbReference type="AlphaFoldDB" id="A0AAV5MHF7"/>
<dbReference type="Proteomes" id="UP001054252">
    <property type="component" value="Unassembled WGS sequence"/>
</dbReference>
<protein>
    <submittedName>
        <fullName evidence="1">Uncharacterized protein</fullName>
    </submittedName>
</protein>
<sequence length="77" mass="8930">MSEISYFILLYFEEEVETRGDHIPENLISLGPCVNIDLLIFNNPRKLIGSLQQRVLTTEECNTAMYYILMNCEELKG</sequence>
<evidence type="ECO:0000313" key="2">
    <source>
        <dbReference type="Proteomes" id="UP001054252"/>
    </source>
</evidence>
<organism evidence="1 2">
    <name type="scientific">Rubroshorea leprosula</name>
    <dbReference type="NCBI Taxonomy" id="152421"/>
    <lineage>
        <taxon>Eukaryota</taxon>
        <taxon>Viridiplantae</taxon>
        <taxon>Streptophyta</taxon>
        <taxon>Embryophyta</taxon>
        <taxon>Tracheophyta</taxon>
        <taxon>Spermatophyta</taxon>
        <taxon>Magnoliopsida</taxon>
        <taxon>eudicotyledons</taxon>
        <taxon>Gunneridae</taxon>
        <taxon>Pentapetalae</taxon>
        <taxon>rosids</taxon>
        <taxon>malvids</taxon>
        <taxon>Malvales</taxon>
        <taxon>Dipterocarpaceae</taxon>
        <taxon>Rubroshorea</taxon>
    </lineage>
</organism>
<evidence type="ECO:0000313" key="1">
    <source>
        <dbReference type="EMBL" id="GKV48960.1"/>
    </source>
</evidence>
<comment type="caution">
    <text evidence="1">The sequence shown here is derived from an EMBL/GenBank/DDBJ whole genome shotgun (WGS) entry which is preliminary data.</text>
</comment>
<name>A0AAV5MHF7_9ROSI</name>
<gene>
    <name evidence="1" type="ORF">SLEP1_g55734</name>
</gene>
<reference evidence="1 2" key="1">
    <citation type="journal article" date="2021" name="Commun. Biol.">
        <title>The genome of Shorea leprosula (Dipterocarpaceae) highlights the ecological relevance of drought in aseasonal tropical rainforests.</title>
        <authorList>
            <person name="Ng K.K.S."/>
            <person name="Kobayashi M.J."/>
            <person name="Fawcett J.A."/>
            <person name="Hatakeyama M."/>
            <person name="Paape T."/>
            <person name="Ng C.H."/>
            <person name="Ang C.C."/>
            <person name="Tnah L.H."/>
            <person name="Lee C.T."/>
            <person name="Nishiyama T."/>
            <person name="Sese J."/>
            <person name="O'Brien M.J."/>
            <person name="Copetti D."/>
            <person name="Mohd Noor M.I."/>
            <person name="Ong R.C."/>
            <person name="Putra M."/>
            <person name="Sireger I.Z."/>
            <person name="Indrioko S."/>
            <person name="Kosugi Y."/>
            <person name="Izuno A."/>
            <person name="Isagi Y."/>
            <person name="Lee S.L."/>
            <person name="Shimizu K.K."/>
        </authorList>
    </citation>
    <scope>NUCLEOTIDE SEQUENCE [LARGE SCALE GENOMIC DNA]</scope>
    <source>
        <strain evidence="1">214</strain>
    </source>
</reference>
<proteinExistence type="predicted"/>
<dbReference type="EMBL" id="BPVZ01000276">
    <property type="protein sequence ID" value="GKV48960.1"/>
    <property type="molecule type" value="Genomic_DNA"/>
</dbReference>